<comment type="caution">
    <text evidence="1">The sequence shown here is derived from an EMBL/GenBank/DDBJ whole genome shotgun (WGS) entry which is preliminary data.</text>
</comment>
<gene>
    <name evidence="1" type="ORF">LCGC14_1981340</name>
</gene>
<proteinExistence type="predicted"/>
<accession>A0A0F9HM42</accession>
<reference evidence="1" key="1">
    <citation type="journal article" date="2015" name="Nature">
        <title>Complex archaea that bridge the gap between prokaryotes and eukaryotes.</title>
        <authorList>
            <person name="Spang A."/>
            <person name="Saw J.H."/>
            <person name="Jorgensen S.L."/>
            <person name="Zaremba-Niedzwiedzka K."/>
            <person name="Martijn J."/>
            <person name="Lind A.E."/>
            <person name="van Eijk R."/>
            <person name="Schleper C."/>
            <person name="Guy L."/>
            <person name="Ettema T.J."/>
        </authorList>
    </citation>
    <scope>NUCLEOTIDE SEQUENCE</scope>
</reference>
<sequence>MMETILHEYNLTRDLFDLEIEIKIDSEVYFRGKADSLTENFLTLMYDMMGIKRLHGVKDIHQTRMDQTAQAIPFNSGYGKPILSITTSDPRTVTLVSAIVANAVGDGVQLSGIRTPALMNGPWTIQS</sequence>
<dbReference type="EMBL" id="LAZR01022178">
    <property type="protein sequence ID" value="KKL82775.1"/>
    <property type="molecule type" value="Genomic_DNA"/>
</dbReference>
<evidence type="ECO:0000313" key="1">
    <source>
        <dbReference type="EMBL" id="KKL82775.1"/>
    </source>
</evidence>
<feature type="non-terminal residue" evidence="1">
    <location>
        <position position="127"/>
    </location>
</feature>
<dbReference type="AlphaFoldDB" id="A0A0F9HM42"/>
<organism evidence="1">
    <name type="scientific">marine sediment metagenome</name>
    <dbReference type="NCBI Taxonomy" id="412755"/>
    <lineage>
        <taxon>unclassified sequences</taxon>
        <taxon>metagenomes</taxon>
        <taxon>ecological metagenomes</taxon>
    </lineage>
</organism>
<protein>
    <submittedName>
        <fullName evidence="1">Uncharacterized protein</fullName>
    </submittedName>
</protein>
<name>A0A0F9HM42_9ZZZZ</name>